<dbReference type="SUPFAM" id="SSF46955">
    <property type="entry name" value="Putative DNA-binding domain"/>
    <property type="match status" value="1"/>
</dbReference>
<dbReference type="SMART" id="SM00422">
    <property type="entry name" value="HTH_MERR"/>
    <property type="match status" value="1"/>
</dbReference>
<gene>
    <name evidence="7" type="ORF">CBF29_11145</name>
</gene>
<evidence type="ECO:0000313" key="7">
    <source>
        <dbReference type="EMBL" id="RSU09553.1"/>
    </source>
</evidence>
<feature type="coiled-coil region" evidence="5">
    <location>
        <begin position="85"/>
        <end position="112"/>
    </location>
</feature>
<organism evidence="7 8">
    <name type="scientific">Vagococcus elongatus</name>
    <dbReference type="NCBI Taxonomy" id="180344"/>
    <lineage>
        <taxon>Bacteria</taxon>
        <taxon>Bacillati</taxon>
        <taxon>Bacillota</taxon>
        <taxon>Bacilli</taxon>
        <taxon>Lactobacillales</taxon>
        <taxon>Enterococcaceae</taxon>
        <taxon>Vagococcus</taxon>
    </lineage>
</organism>
<dbReference type="InterPro" id="IPR047057">
    <property type="entry name" value="MerR_fam"/>
</dbReference>
<protein>
    <submittedName>
        <fullName evidence="7">MerR family transcriptional regulator</fullName>
    </submittedName>
</protein>
<keyword evidence="8" id="KW-1185">Reference proteome</keyword>
<keyword evidence="1" id="KW-0678">Repressor</keyword>
<dbReference type="PROSITE" id="PS50937">
    <property type="entry name" value="HTH_MERR_2"/>
    <property type="match status" value="1"/>
</dbReference>
<dbReference type="GO" id="GO:0003700">
    <property type="term" value="F:DNA-binding transcription factor activity"/>
    <property type="evidence" value="ECO:0007669"/>
    <property type="project" value="InterPro"/>
</dbReference>
<dbReference type="Gene3D" id="1.10.1660.10">
    <property type="match status" value="1"/>
</dbReference>
<dbReference type="InterPro" id="IPR000551">
    <property type="entry name" value="MerR-type_HTH_dom"/>
</dbReference>
<name>A0A430ANK6_9ENTE</name>
<evidence type="ECO:0000256" key="2">
    <source>
        <dbReference type="ARBA" id="ARBA00023015"/>
    </source>
</evidence>
<dbReference type="CDD" id="cd01109">
    <property type="entry name" value="HTH_YyaN"/>
    <property type="match status" value="1"/>
</dbReference>
<dbReference type="GO" id="GO:0003677">
    <property type="term" value="F:DNA binding"/>
    <property type="evidence" value="ECO:0007669"/>
    <property type="project" value="UniProtKB-KW"/>
</dbReference>
<evidence type="ECO:0000256" key="3">
    <source>
        <dbReference type="ARBA" id="ARBA00023125"/>
    </source>
</evidence>
<dbReference type="OrthoDB" id="6006at2"/>
<evidence type="ECO:0000313" key="8">
    <source>
        <dbReference type="Proteomes" id="UP000287605"/>
    </source>
</evidence>
<proteinExistence type="predicted"/>
<keyword evidence="4" id="KW-0804">Transcription</keyword>
<dbReference type="InterPro" id="IPR009061">
    <property type="entry name" value="DNA-bd_dom_put_sf"/>
</dbReference>
<dbReference type="EMBL" id="NGKA01000020">
    <property type="protein sequence ID" value="RSU09553.1"/>
    <property type="molecule type" value="Genomic_DNA"/>
</dbReference>
<dbReference type="PANTHER" id="PTHR30204:SF69">
    <property type="entry name" value="MERR-FAMILY TRANSCRIPTIONAL REGULATOR"/>
    <property type="match status" value="1"/>
</dbReference>
<keyword evidence="2" id="KW-0805">Transcription regulation</keyword>
<dbReference type="AlphaFoldDB" id="A0A430ANK6"/>
<evidence type="ECO:0000259" key="6">
    <source>
        <dbReference type="PROSITE" id="PS50937"/>
    </source>
</evidence>
<dbReference type="RefSeq" id="WP_126809804.1">
    <property type="nucleotide sequence ID" value="NZ_NGKA01000020.1"/>
</dbReference>
<feature type="domain" description="HTH merR-type" evidence="6">
    <location>
        <begin position="6"/>
        <end position="73"/>
    </location>
</feature>
<keyword evidence="3" id="KW-0238">DNA-binding</keyword>
<sequence>MNSLKTMKQVCEQTGLTYDTLKYYCKEGLVPNHKRDHNNHRKFDDKDINWIHGLICLKECGMTIKDMKKYMQLCIEGMDTIPQRQKMLEKTENNLKENLKKIQASMEYIENKQKYYQAIKDGDIEYSSNLS</sequence>
<keyword evidence="5" id="KW-0175">Coiled coil</keyword>
<reference evidence="7 8" key="1">
    <citation type="submission" date="2017-05" db="EMBL/GenBank/DDBJ databases">
        <title>Vagococcus spp. assemblies.</title>
        <authorList>
            <person name="Gulvik C.A."/>
        </authorList>
    </citation>
    <scope>NUCLEOTIDE SEQUENCE [LARGE SCALE GENOMIC DNA]</scope>
    <source>
        <strain evidence="7 8">CCUG 51432</strain>
    </source>
</reference>
<dbReference type="Proteomes" id="UP000287605">
    <property type="component" value="Unassembled WGS sequence"/>
</dbReference>
<evidence type="ECO:0000256" key="5">
    <source>
        <dbReference type="SAM" id="Coils"/>
    </source>
</evidence>
<comment type="caution">
    <text evidence="7">The sequence shown here is derived from an EMBL/GenBank/DDBJ whole genome shotgun (WGS) entry which is preliminary data.</text>
</comment>
<dbReference type="Pfam" id="PF13411">
    <property type="entry name" value="MerR_1"/>
    <property type="match status" value="1"/>
</dbReference>
<evidence type="ECO:0000256" key="4">
    <source>
        <dbReference type="ARBA" id="ARBA00023163"/>
    </source>
</evidence>
<accession>A0A430ANK6</accession>
<evidence type="ECO:0000256" key="1">
    <source>
        <dbReference type="ARBA" id="ARBA00022491"/>
    </source>
</evidence>
<dbReference type="PANTHER" id="PTHR30204">
    <property type="entry name" value="REDOX-CYCLING DRUG-SENSING TRANSCRIPTIONAL ACTIVATOR SOXR"/>
    <property type="match status" value="1"/>
</dbReference>